<dbReference type="PANTHER" id="PTHR46429:SF1">
    <property type="entry name" value="23S RRNA (GUANOSINE-2'-O-)-METHYLTRANSFERASE RLMB"/>
    <property type="match status" value="1"/>
</dbReference>
<dbReference type="PANTHER" id="PTHR46429">
    <property type="entry name" value="23S RRNA (GUANOSINE-2'-O-)-METHYLTRANSFERASE RLMB"/>
    <property type="match status" value="1"/>
</dbReference>
<dbReference type="GO" id="GO:0003723">
    <property type="term" value="F:RNA binding"/>
    <property type="evidence" value="ECO:0007669"/>
    <property type="project" value="InterPro"/>
</dbReference>
<dbReference type="Proteomes" id="UP000186817">
    <property type="component" value="Unassembled WGS sequence"/>
</dbReference>
<evidence type="ECO:0000256" key="3">
    <source>
        <dbReference type="SAM" id="MobiDB-lite"/>
    </source>
</evidence>
<organism evidence="5 6">
    <name type="scientific">Symbiodinium microadriaticum</name>
    <name type="common">Dinoflagellate</name>
    <name type="synonym">Zooxanthella microadriatica</name>
    <dbReference type="NCBI Taxonomy" id="2951"/>
    <lineage>
        <taxon>Eukaryota</taxon>
        <taxon>Sar</taxon>
        <taxon>Alveolata</taxon>
        <taxon>Dinophyceae</taxon>
        <taxon>Suessiales</taxon>
        <taxon>Symbiodiniaceae</taxon>
        <taxon>Symbiodinium</taxon>
    </lineage>
</organism>
<dbReference type="Gene3D" id="3.40.1280.10">
    <property type="match status" value="1"/>
</dbReference>
<dbReference type="InterPro" id="IPR001537">
    <property type="entry name" value="SpoU_MeTrfase"/>
</dbReference>
<dbReference type="OrthoDB" id="241340at2759"/>
<gene>
    <name evidence="5" type="primary">trmH</name>
    <name evidence="5" type="ORF">AK812_SmicGene19156</name>
</gene>
<evidence type="ECO:0000256" key="1">
    <source>
        <dbReference type="ARBA" id="ARBA00022603"/>
    </source>
</evidence>
<comment type="caution">
    <text evidence="5">The sequence shown here is derived from an EMBL/GenBank/DDBJ whole genome shotgun (WGS) entry which is preliminary data.</text>
</comment>
<evidence type="ECO:0000313" key="5">
    <source>
        <dbReference type="EMBL" id="OLP98407.1"/>
    </source>
</evidence>
<feature type="region of interest" description="Disordered" evidence="3">
    <location>
        <begin position="297"/>
        <end position="319"/>
    </location>
</feature>
<keyword evidence="6" id="KW-1185">Reference proteome</keyword>
<evidence type="ECO:0000256" key="2">
    <source>
        <dbReference type="ARBA" id="ARBA00022679"/>
    </source>
</evidence>
<name>A0A1Q9DTB0_SYMMI</name>
<feature type="domain" description="tRNA/rRNA methyltransferase SpoU type" evidence="4">
    <location>
        <begin position="144"/>
        <end position="281"/>
    </location>
</feature>
<sequence length="319" mass="34231">MLAFEFSSGLPPLQKDVGVAWGTKDLLGGRFHSRPQRSCARGAEKTAAWRSMALQSELQKHGISFEELDRPPHDPLLYPAIRCCRAFICPNSDKALQVANRPGRAAAVAAGVRGLVQSARQAAEAWEKERVLAQSTRLEDPLPVTLVIDSVRSTQNVVSLLETCATAGVTEVIFCGITPAPPMYSILRRARTAAAQVPSSFAVSAKEAVSKLQATGVQVWALETTSRARPLEEMPLPDEPLALIVGNEKYGVSVDALESCDEHVCITTVGIKNSLNVAVAGSETSPAFICKKWKALRAPPGSSKQPEAKSRIILPKGSK</sequence>
<proteinExistence type="predicted"/>
<dbReference type="InterPro" id="IPR004441">
    <property type="entry name" value="rRNA_MeTrfase_TrmH"/>
</dbReference>
<dbReference type="GO" id="GO:0032259">
    <property type="term" value="P:methylation"/>
    <property type="evidence" value="ECO:0007669"/>
    <property type="project" value="UniProtKB-KW"/>
</dbReference>
<evidence type="ECO:0000313" key="6">
    <source>
        <dbReference type="Proteomes" id="UP000186817"/>
    </source>
</evidence>
<dbReference type="GO" id="GO:0005829">
    <property type="term" value="C:cytosol"/>
    <property type="evidence" value="ECO:0007669"/>
    <property type="project" value="TreeGrafter"/>
</dbReference>
<dbReference type="AlphaFoldDB" id="A0A1Q9DTB0"/>
<accession>A0A1Q9DTB0</accession>
<dbReference type="InterPro" id="IPR029028">
    <property type="entry name" value="Alpha/beta_knot_MTases"/>
</dbReference>
<keyword evidence="2 5" id="KW-0808">Transferase</keyword>
<evidence type="ECO:0000259" key="4">
    <source>
        <dbReference type="Pfam" id="PF00588"/>
    </source>
</evidence>
<dbReference type="EMBL" id="LSRX01000398">
    <property type="protein sequence ID" value="OLP98407.1"/>
    <property type="molecule type" value="Genomic_DNA"/>
</dbReference>
<dbReference type="GO" id="GO:0008173">
    <property type="term" value="F:RNA methyltransferase activity"/>
    <property type="evidence" value="ECO:0007669"/>
    <property type="project" value="InterPro"/>
</dbReference>
<dbReference type="SUPFAM" id="SSF75217">
    <property type="entry name" value="alpha/beta knot"/>
    <property type="match status" value="1"/>
</dbReference>
<dbReference type="Pfam" id="PF00588">
    <property type="entry name" value="SpoU_methylase"/>
    <property type="match status" value="1"/>
</dbReference>
<reference evidence="5 6" key="1">
    <citation type="submission" date="2016-02" db="EMBL/GenBank/DDBJ databases">
        <title>Genome analysis of coral dinoflagellate symbionts highlights evolutionary adaptations to a symbiotic lifestyle.</title>
        <authorList>
            <person name="Aranda M."/>
            <person name="Li Y."/>
            <person name="Liew Y.J."/>
            <person name="Baumgarten S."/>
            <person name="Simakov O."/>
            <person name="Wilson M."/>
            <person name="Piel J."/>
            <person name="Ashoor H."/>
            <person name="Bougouffa S."/>
            <person name="Bajic V.B."/>
            <person name="Ryu T."/>
            <person name="Ravasi T."/>
            <person name="Bayer T."/>
            <person name="Micklem G."/>
            <person name="Kim H."/>
            <person name="Bhak J."/>
            <person name="Lajeunesse T.C."/>
            <person name="Voolstra C.R."/>
        </authorList>
    </citation>
    <scope>NUCLEOTIDE SEQUENCE [LARGE SCALE GENOMIC DNA]</scope>
    <source>
        <strain evidence="5 6">CCMP2467</strain>
    </source>
</reference>
<dbReference type="InterPro" id="IPR029026">
    <property type="entry name" value="tRNA_m1G_MTases_N"/>
</dbReference>
<keyword evidence="1 5" id="KW-0489">Methyltransferase</keyword>
<dbReference type="GO" id="GO:0006396">
    <property type="term" value="P:RNA processing"/>
    <property type="evidence" value="ECO:0007669"/>
    <property type="project" value="InterPro"/>
</dbReference>
<protein>
    <submittedName>
        <fullName evidence="5">tRNA (Guanosine(18)-2'-O)-methyltransferase</fullName>
    </submittedName>
</protein>